<evidence type="ECO:0000313" key="5">
    <source>
        <dbReference type="EMBL" id="WIM99742.1"/>
    </source>
</evidence>
<evidence type="ECO:0000256" key="1">
    <source>
        <dbReference type="ARBA" id="ARBA00023015"/>
    </source>
</evidence>
<dbReference type="InterPro" id="IPR000524">
    <property type="entry name" value="Tscrpt_reg_HTH_GntR"/>
</dbReference>
<dbReference type="PANTHER" id="PTHR43537:SF24">
    <property type="entry name" value="GLUCONATE OPERON TRANSCRIPTIONAL REPRESSOR"/>
    <property type="match status" value="1"/>
</dbReference>
<accession>A0ABY8WQK9</accession>
<dbReference type="PANTHER" id="PTHR43537">
    <property type="entry name" value="TRANSCRIPTIONAL REGULATOR, GNTR FAMILY"/>
    <property type="match status" value="1"/>
</dbReference>
<dbReference type="Pfam" id="PF07729">
    <property type="entry name" value="FCD"/>
    <property type="match status" value="1"/>
</dbReference>
<evidence type="ECO:0000313" key="6">
    <source>
        <dbReference type="Proteomes" id="UP001240150"/>
    </source>
</evidence>
<dbReference type="PROSITE" id="PS50949">
    <property type="entry name" value="HTH_GNTR"/>
    <property type="match status" value="1"/>
</dbReference>
<keyword evidence="3" id="KW-0804">Transcription</keyword>
<dbReference type="SMART" id="SM00895">
    <property type="entry name" value="FCD"/>
    <property type="match status" value="1"/>
</dbReference>
<keyword evidence="2" id="KW-0238">DNA-binding</keyword>
<reference evidence="5 6" key="1">
    <citation type="submission" date="2023-06" db="EMBL/GenBank/DDBJ databases">
        <authorList>
            <person name="Yushchuk O."/>
            <person name="Binda E."/>
            <person name="Ruckert-Reed C."/>
            <person name="Fedorenko V."/>
            <person name="Kalinowski J."/>
            <person name="Marinelli F."/>
        </authorList>
    </citation>
    <scope>NUCLEOTIDE SEQUENCE [LARGE SCALE GENOMIC DNA]</scope>
    <source>
        <strain evidence="5 6">NRRL 3884</strain>
    </source>
</reference>
<dbReference type="CDD" id="cd07377">
    <property type="entry name" value="WHTH_GntR"/>
    <property type="match status" value="1"/>
</dbReference>
<dbReference type="InterPro" id="IPR036390">
    <property type="entry name" value="WH_DNA-bd_sf"/>
</dbReference>
<gene>
    <name evidence="5" type="ORF">ACTOB_003403</name>
</gene>
<organism evidence="5 6">
    <name type="scientific">Actinoplanes oblitus</name>
    <dbReference type="NCBI Taxonomy" id="3040509"/>
    <lineage>
        <taxon>Bacteria</taxon>
        <taxon>Bacillati</taxon>
        <taxon>Actinomycetota</taxon>
        <taxon>Actinomycetes</taxon>
        <taxon>Micromonosporales</taxon>
        <taxon>Micromonosporaceae</taxon>
        <taxon>Actinoplanes</taxon>
    </lineage>
</organism>
<evidence type="ECO:0000256" key="2">
    <source>
        <dbReference type="ARBA" id="ARBA00023125"/>
    </source>
</evidence>
<name>A0ABY8WQK9_9ACTN</name>
<dbReference type="SMART" id="SM00345">
    <property type="entry name" value="HTH_GNTR"/>
    <property type="match status" value="1"/>
</dbReference>
<dbReference type="Proteomes" id="UP001240150">
    <property type="component" value="Chromosome"/>
</dbReference>
<dbReference type="Gene3D" id="1.20.120.530">
    <property type="entry name" value="GntR ligand-binding domain-like"/>
    <property type="match status" value="1"/>
</dbReference>
<dbReference type="PRINTS" id="PR00035">
    <property type="entry name" value="HTHGNTR"/>
</dbReference>
<dbReference type="InterPro" id="IPR036388">
    <property type="entry name" value="WH-like_DNA-bd_sf"/>
</dbReference>
<evidence type="ECO:0000259" key="4">
    <source>
        <dbReference type="PROSITE" id="PS50949"/>
    </source>
</evidence>
<dbReference type="InterPro" id="IPR008920">
    <property type="entry name" value="TF_FadR/GntR_C"/>
</dbReference>
<dbReference type="Gene3D" id="1.10.10.10">
    <property type="entry name" value="Winged helix-like DNA-binding domain superfamily/Winged helix DNA-binding domain"/>
    <property type="match status" value="1"/>
</dbReference>
<protein>
    <submittedName>
        <fullName evidence="5">GntR family transcriptional regulator</fullName>
    </submittedName>
</protein>
<dbReference type="Pfam" id="PF00392">
    <property type="entry name" value="GntR"/>
    <property type="match status" value="1"/>
</dbReference>
<sequence length="223" mass="24303">MTGSASAAERAYQTIRDGILNGVHPAGAMLGEESLAAEIGVSRTPVRTALSRLQDEGWIAIYPKRGALVRGLGSQAVADLADARLVLESSGASRATPEAREALADRLRASIAAQRTAFQARDVRRFIELTIAFHRAFVEAAGNDILLELNDRLADRQRFVLFSKGDFILSRSAEILAEHENLVERLRTGDDEGFADALRQHLADNYAPQFGDAPRSFRSTTRA</sequence>
<dbReference type="SUPFAM" id="SSF48008">
    <property type="entry name" value="GntR ligand-binding domain-like"/>
    <property type="match status" value="1"/>
</dbReference>
<proteinExistence type="predicted"/>
<dbReference type="InterPro" id="IPR011711">
    <property type="entry name" value="GntR_C"/>
</dbReference>
<keyword evidence="6" id="KW-1185">Reference proteome</keyword>
<dbReference type="EMBL" id="CP126980">
    <property type="protein sequence ID" value="WIM99742.1"/>
    <property type="molecule type" value="Genomic_DNA"/>
</dbReference>
<evidence type="ECO:0000256" key="3">
    <source>
        <dbReference type="ARBA" id="ARBA00023163"/>
    </source>
</evidence>
<dbReference type="RefSeq" id="WP_284921180.1">
    <property type="nucleotide sequence ID" value="NZ_CP126980.1"/>
</dbReference>
<keyword evidence="1" id="KW-0805">Transcription regulation</keyword>
<dbReference type="SUPFAM" id="SSF46785">
    <property type="entry name" value="Winged helix' DNA-binding domain"/>
    <property type="match status" value="1"/>
</dbReference>
<feature type="domain" description="HTH gntR-type" evidence="4">
    <location>
        <begin position="5"/>
        <end position="72"/>
    </location>
</feature>